<dbReference type="KEGG" id="ccot:CCAX7_37210"/>
<dbReference type="OrthoDB" id="105800at2"/>
<dbReference type="InterPro" id="IPR013424">
    <property type="entry name" value="Ice-binding_C"/>
</dbReference>
<gene>
    <name evidence="1" type="ORF">CCAX7_37210</name>
</gene>
<protein>
    <recommendedName>
        <fullName evidence="3">PEP-CTERM protein-sorting domain-containing protein</fullName>
    </recommendedName>
</protein>
<dbReference type="EMBL" id="AP025739">
    <property type="protein sequence ID" value="BDI31670.1"/>
    <property type="molecule type" value="Genomic_DNA"/>
</dbReference>
<evidence type="ECO:0008006" key="3">
    <source>
        <dbReference type="Google" id="ProtNLM"/>
    </source>
</evidence>
<dbReference type="Proteomes" id="UP000287394">
    <property type="component" value="Chromosome"/>
</dbReference>
<dbReference type="AlphaFoldDB" id="A0A402D159"/>
<evidence type="ECO:0000313" key="2">
    <source>
        <dbReference type="Proteomes" id="UP000287394"/>
    </source>
</evidence>
<organism evidence="1 2">
    <name type="scientific">Capsulimonas corticalis</name>
    <dbReference type="NCBI Taxonomy" id="2219043"/>
    <lineage>
        <taxon>Bacteria</taxon>
        <taxon>Bacillati</taxon>
        <taxon>Armatimonadota</taxon>
        <taxon>Armatimonadia</taxon>
        <taxon>Capsulimonadales</taxon>
        <taxon>Capsulimonadaceae</taxon>
        <taxon>Capsulimonas</taxon>
    </lineage>
</organism>
<dbReference type="RefSeq" id="WP_119323277.1">
    <property type="nucleotide sequence ID" value="NZ_AP025739.1"/>
</dbReference>
<evidence type="ECO:0000313" key="1">
    <source>
        <dbReference type="EMBL" id="BDI31670.1"/>
    </source>
</evidence>
<proteinExistence type="predicted"/>
<dbReference type="NCBIfam" id="TIGR02595">
    <property type="entry name" value="PEP_CTERM"/>
    <property type="match status" value="1"/>
</dbReference>
<name>A0A402D159_9BACT</name>
<keyword evidence="2" id="KW-1185">Reference proteome</keyword>
<sequence length="494" mass="51330">MKSKKSWIAAGRFATISTGMLGVFSAAHAQPFVPGDLVVSRSVYMGSASTVVVGQNLPGGGQAIANGSYPNVFANESVDSSFGVTSPIFLDEIKTNGALDKVIAVPDSLLTTSFPSKSELALNLSQDHHSLTFMGYASPINHLDVSNSNTPNHFDPTNPVGTTVQRVIAQYNANGSVSATNVNSYSGNNGRAAIYANGNYYTVGNAGNGSGSPSQIVDNTGVQISKPGQSETTMVGNYSVTQNGYKADKPGKDNNFRGETIFNNTLYVTKGSGSNGIDTVYQVGNAGSLPTISNAANTPITIVTGFPTGLAKTNTAKFAPFGLFFANSDTLYVADEGDGTGTDANAGLEKWSKVNGVWHLDYTLQNGLNLGVQYSVNGLPTTLDPATTGLRNITGRVNSDGTVSIYAVTSTASGATDQGADPNKLVSITDQLNYTTSAQSLSEQFSILKSASYGEVLRGVAFAPTVPEPSSIAALLMGVAGLGFGVLKRRRSQV</sequence>
<reference evidence="1 2" key="1">
    <citation type="journal article" date="2019" name="Int. J. Syst. Evol. Microbiol.">
        <title>Capsulimonas corticalis gen. nov., sp. nov., an aerobic capsulated bacterium, of a novel bacterial order, Capsulimonadales ord. nov., of the class Armatimonadia of the phylum Armatimonadetes.</title>
        <authorList>
            <person name="Li J."/>
            <person name="Kudo C."/>
            <person name="Tonouchi A."/>
        </authorList>
    </citation>
    <scope>NUCLEOTIDE SEQUENCE [LARGE SCALE GENOMIC DNA]</scope>
    <source>
        <strain evidence="1 2">AX-7</strain>
    </source>
</reference>
<accession>A0A402D159</accession>